<keyword evidence="5" id="KW-0133">Cell shape</keyword>
<feature type="transmembrane region" description="Helical" evidence="8">
    <location>
        <begin position="70"/>
        <end position="90"/>
    </location>
</feature>
<evidence type="ECO:0000256" key="1">
    <source>
        <dbReference type="ARBA" id="ARBA00004651"/>
    </source>
</evidence>
<dbReference type="Proteomes" id="UP001157114">
    <property type="component" value="Unassembled WGS sequence"/>
</dbReference>
<organism evidence="9 10">
    <name type="scientific">Paenibacillus glycanilyticus</name>
    <dbReference type="NCBI Taxonomy" id="126569"/>
    <lineage>
        <taxon>Bacteria</taxon>
        <taxon>Bacillati</taxon>
        <taxon>Bacillota</taxon>
        <taxon>Bacilli</taxon>
        <taxon>Bacillales</taxon>
        <taxon>Paenibacillaceae</taxon>
        <taxon>Paenibacillus</taxon>
    </lineage>
</organism>
<evidence type="ECO:0008006" key="11">
    <source>
        <dbReference type="Google" id="ProtNLM"/>
    </source>
</evidence>
<dbReference type="EMBL" id="BSSQ01000015">
    <property type="protein sequence ID" value="GLX69532.1"/>
    <property type="molecule type" value="Genomic_DNA"/>
</dbReference>
<dbReference type="NCBIfam" id="TIGR03426">
    <property type="entry name" value="shape_MreD"/>
    <property type="match status" value="1"/>
</dbReference>
<evidence type="ECO:0000313" key="10">
    <source>
        <dbReference type="Proteomes" id="UP001157114"/>
    </source>
</evidence>
<evidence type="ECO:0000256" key="8">
    <source>
        <dbReference type="SAM" id="Phobius"/>
    </source>
</evidence>
<evidence type="ECO:0000313" key="9">
    <source>
        <dbReference type="EMBL" id="GLX69532.1"/>
    </source>
</evidence>
<protein>
    <recommendedName>
        <fullName evidence="11">Rod shape-determining protein MreD</fullName>
    </recommendedName>
</protein>
<feature type="transmembrane region" description="Helical" evidence="8">
    <location>
        <begin position="6"/>
        <end position="28"/>
    </location>
</feature>
<keyword evidence="10" id="KW-1185">Reference proteome</keyword>
<keyword evidence="4 8" id="KW-0812">Transmembrane</keyword>
<keyword evidence="7 8" id="KW-0472">Membrane</keyword>
<evidence type="ECO:0000256" key="6">
    <source>
        <dbReference type="ARBA" id="ARBA00022989"/>
    </source>
</evidence>
<evidence type="ECO:0000256" key="5">
    <source>
        <dbReference type="ARBA" id="ARBA00022960"/>
    </source>
</evidence>
<dbReference type="Pfam" id="PF04093">
    <property type="entry name" value="MreD"/>
    <property type="match status" value="1"/>
</dbReference>
<keyword evidence="3" id="KW-1003">Cell membrane</keyword>
<feature type="transmembrane region" description="Helical" evidence="8">
    <location>
        <begin position="142"/>
        <end position="160"/>
    </location>
</feature>
<evidence type="ECO:0000256" key="4">
    <source>
        <dbReference type="ARBA" id="ARBA00022692"/>
    </source>
</evidence>
<reference evidence="9 10" key="1">
    <citation type="submission" date="2023-03" db="EMBL/GenBank/DDBJ databases">
        <title>Draft genome sequence of the bacteria which degrade cell wall of Tricholomamatutake.</title>
        <authorList>
            <person name="Konishi Y."/>
            <person name="Fukuta Y."/>
            <person name="Shirasaka N."/>
        </authorList>
    </citation>
    <scope>NUCLEOTIDE SEQUENCE [LARGE SCALE GENOMIC DNA]</scope>
    <source>
        <strain evidence="10">mu1</strain>
    </source>
</reference>
<dbReference type="RefSeq" id="WP_284240312.1">
    <property type="nucleotide sequence ID" value="NZ_BSSQ01000015.1"/>
</dbReference>
<feature type="transmembrane region" description="Helical" evidence="8">
    <location>
        <begin position="40"/>
        <end position="64"/>
    </location>
</feature>
<sequence length="177" mass="20265">MGDRGINRLLLVMLLLFIVEGTIMPWLIPVELTGRIVPHFLFVFVMFAALYSGRHRALFFGISFGFLQDIVYFGHLMGVNAFAMGLIGYYTGVLLERRRCTLLTALSVIGLGCILYDTIVYFVNMVFRITNESYAWALMDHILPSLFLQLVFALAVYVPARRLFESHLKLNQETEEE</sequence>
<gene>
    <name evidence="9" type="ORF">MU1_38770</name>
</gene>
<keyword evidence="6 8" id="KW-1133">Transmembrane helix</keyword>
<evidence type="ECO:0000256" key="7">
    <source>
        <dbReference type="ARBA" id="ARBA00023136"/>
    </source>
</evidence>
<comment type="caution">
    <text evidence="9">The sequence shown here is derived from an EMBL/GenBank/DDBJ whole genome shotgun (WGS) entry which is preliminary data.</text>
</comment>
<evidence type="ECO:0000256" key="3">
    <source>
        <dbReference type="ARBA" id="ARBA00022475"/>
    </source>
</evidence>
<evidence type="ECO:0000256" key="2">
    <source>
        <dbReference type="ARBA" id="ARBA00007776"/>
    </source>
</evidence>
<name>A0ABQ6GKH4_9BACL</name>
<comment type="subcellular location">
    <subcellularLocation>
        <location evidence="1">Cell membrane</location>
        <topology evidence="1">Multi-pass membrane protein</topology>
    </subcellularLocation>
</comment>
<dbReference type="InterPro" id="IPR007227">
    <property type="entry name" value="Cell_shape_determining_MreD"/>
</dbReference>
<feature type="transmembrane region" description="Helical" evidence="8">
    <location>
        <begin position="102"/>
        <end position="122"/>
    </location>
</feature>
<accession>A0ABQ6GKH4</accession>
<comment type="similarity">
    <text evidence="2">Belongs to the MreD family.</text>
</comment>
<proteinExistence type="inferred from homology"/>